<dbReference type="AlphaFoldDB" id="A0A0D0DF14"/>
<accession>A0A0D0DF14</accession>
<proteinExistence type="predicted"/>
<protein>
    <submittedName>
        <fullName evidence="2">Uncharacterized protein</fullName>
    </submittedName>
</protein>
<feature type="region of interest" description="Disordered" evidence="1">
    <location>
        <begin position="1"/>
        <end position="53"/>
    </location>
</feature>
<reference evidence="3" key="2">
    <citation type="submission" date="2015-01" db="EMBL/GenBank/DDBJ databases">
        <title>Evolutionary Origins and Diversification of the Mycorrhizal Mutualists.</title>
        <authorList>
            <consortium name="DOE Joint Genome Institute"/>
            <consortium name="Mycorrhizal Genomics Consortium"/>
            <person name="Kohler A."/>
            <person name="Kuo A."/>
            <person name="Nagy L.G."/>
            <person name="Floudas D."/>
            <person name="Copeland A."/>
            <person name="Barry K.W."/>
            <person name="Cichocki N."/>
            <person name="Veneault-Fourrey C."/>
            <person name="LaButti K."/>
            <person name="Lindquist E.A."/>
            <person name="Lipzen A."/>
            <person name="Lundell T."/>
            <person name="Morin E."/>
            <person name="Murat C."/>
            <person name="Riley R."/>
            <person name="Ohm R."/>
            <person name="Sun H."/>
            <person name="Tunlid A."/>
            <person name="Henrissat B."/>
            <person name="Grigoriev I.V."/>
            <person name="Hibbett D.S."/>
            <person name="Martin F."/>
        </authorList>
    </citation>
    <scope>NUCLEOTIDE SEQUENCE [LARGE SCALE GENOMIC DNA]</scope>
    <source>
        <strain evidence="3">Ve08.2h10</strain>
    </source>
</reference>
<organism evidence="2 3">
    <name type="scientific">Paxillus rubicundulus Ve08.2h10</name>
    <dbReference type="NCBI Taxonomy" id="930991"/>
    <lineage>
        <taxon>Eukaryota</taxon>
        <taxon>Fungi</taxon>
        <taxon>Dikarya</taxon>
        <taxon>Basidiomycota</taxon>
        <taxon>Agaricomycotina</taxon>
        <taxon>Agaricomycetes</taxon>
        <taxon>Agaricomycetidae</taxon>
        <taxon>Boletales</taxon>
        <taxon>Paxilineae</taxon>
        <taxon>Paxillaceae</taxon>
        <taxon>Paxillus</taxon>
    </lineage>
</organism>
<dbReference type="EMBL" id="KN826243">
    <property type="protein sequence ID" value="KIK79574.1"/>
    <property type="molecule type" value="Genomic_DNA"/>
</dbReference>
<sequence length="138" mass="15333">MTHHSPVTHDAQGHQEAPQAEVQAQMSEDPLPNLDDNEAVAEPSHSWEIDPETGKIIYQDVMMEGDGNNGLDDEPECKADQGEDEWGYEVFFYYPHLANMPGQFASTAGLKLTPFDSIQKPQSPPKPQTPLWDSHGAF</sequence>
<reference evidence="2 3" key="1">
    <citation type="submission" date="2014-04" db="EMBL/GenBank/DDBJ databases">
        <authorList>
            <consortium name="DOE Joint Genome Institute"/>
            <person name="Kuo A."/>
            <person name="Kohler A."/>
            <person name="Jargeat P."/>
            <person name="Nagy L.G."/>
            <person name="Floudas D."/>
            <person name="Copeland A."/>
            <person name="Barry K.W."/>
            <person name="Cichocki N."/>
            <person name="Veneault-Fourrey C."/>
            <person name="LaButti K."/>
            <person name="Lindquist E.A."/>
            <person name="Lipzen A."/>
            <person name="Lundell T."/>
            <person name="Morin E."/>
            <person name="Murat C."/>
            <person name="Sun H."/>
            <person name="Tunlid A."/>
            <person name="Henrissat B."/>
            <person name="Grigoriev I.V."/>
            <person name="Hibbett D.S."/>
            <person name="Martin F."/>
            <person name="Nordberg H.P."/>
            <person name="Cantor M.N."/>
            <person name="Hua S.X."/>
        </authorList>
    </citation>
    <scope>NUCLEOTIDE SEQUENCE [LARGE SCALE GENOMIC DNA]</scope>
    <source>
        <strain evidence="2 3">Ve08.2h10</strain>
    </source>
</reference>
<dbReference type="InParanoid" id="A0A0D0DF14"/>
<gene>
    <name evidence="2" type="ORF">PAXRUDRAFT_16266</name>
</gene>
<dbReference type="HOGENOM" id="CLU_1855910_0_0_1"/>
<keyword evidence="3" id="KW-1185">Reference proteome</keyword>
<evidence type="ECO:0000313" key="2">
    <source>
        <dbReference type="EMBL" id="KIK79574.1"/>
    </source>
</evidence>
<name>A0A0D0DF14_9AGAM</name>
<dbReference type="Proteomes" id="UP000054538">
    <property type="component" value="Unassembled WGS sequence"/>
</dbReference>
<evidence type="ECO:0000313" key="3">
    <source>
        <dbReference type="Proteomes" id="UP000054538"/>
    </source>
</evidence>
<feature type="region of interest" description="Disordered" evidence="1">
    <location>
        <begin position="115"/>
        <end position="138"/>
    </location>
</feature>
<evidence type="ECO:0000256" key="1">
    <source>
        <dbReference type="SAM" id="MobiDB-lite"/>
    </source>
</evidence>